<gene>
    <name evidence="1" type="ORF">EIN_225260</name>
</gene>
<dbReference type="Proteomes" id="UP000014680">
    <property type="component" value="Unassembled WGS sequence"/>
</dbReference>
<dbReference type="EMBL" id="KB206756">
    <property type="protein sequence ID" value="ELP88223.1"/>
    <property type="molecule type" value="Genomic_DNA"/>
</dbReference>
<name>A0A0A1U8B6_ENTIV</name>
<organism evidence="1 2">
    <name type="scientific">Entamoeba invadens IP1</name>
    <dbReference type="NCBI Taxonomy" id="370355"/>
    <lineage>
        <taxon>Eukaryota</taxon>
        <taxon>Amoebozoa</taxon>
        <taxon>Evosea</taxon>
        <taxon>Archamoebae</taxon>
        <taxon>Mastigamoebida</taxon>
        <taxon>Entamoebidae</taxon>
        <taxon>Entamoeba</taxon>
    </lineage>
</organism>
<keyword evidence="2" id="KW-1185">Reference proteome</keyword>
<dbReference type="GeneID" id="14887402"/>
<evidence type="ECO:0000313" key="2">
    <source>
        <dbReference type="Proteomes" id="UP000014680"/>
    </source>
</evidence>
<dbReference type="KEGG" id="eiv:EIN_225260"/>
<protein>
    <submittedName>
        <fullName evidence="1">Uncharacterized protein</fullName>
    </submittedName>
</protein>
<feature type="non-terminal residue" evidence="1">
    <location>
        <position position="1"/>
    </location>
</feature>
<dbReference type="VEuPathDB" id="AmoebaDB:EIN_225260"/>
<evidence type="ECO:0000313" key="1">
    <source>
        <dbReference type="EMBL" id="ELP88223.1"/>
    </source>
</evidence>
<sequence>VIAKLTDFRDVNVGTPTYMAPNVLNIKKKCRYLFFWRYVIRMCNVERPIPKERFIKLPNLNDGT</sequence>
<reference evidence="1 2" key="1">
    <citation type="submission" date="2012-10" db="EMBL/GenBank/DDBJ databases">
        <authorList>
            <person name="Zafar N."/>
            <person name="Inman J."/>
            <person name="Hall N."/>
            <person name="Lorenzi H."/>
            <person name="Caler E."/>
        </authorList>
    </citation>
    <scope>NUCLEOTIDE SEQUENCE [LARGE SCALE GENOMIC DNA]</scope>
    <source>
        <strain evidence="1 2">IP1</strain>
    </source>
</reference>
<dbReference type="RefSeq" id="XP_004254994.1">
    <property type="nucleotide sequence ID" value="XM_004254946.1"/>
</dbReference>
<accession>A0A0A1U8B6</accession>
<dbReference type="AlphaFoldDB" id="A0A0A1U8B6"/>
<dbReference type="OrthoDB" id="29630at2759"/>
<proteinExistence type="predicted"/>